<organism evidence="2 3">
    <name type="scientific">Tanacetum coccineum</name>
    <dbReference type="NCBI Taxonomy" id="301880"/>
    <lineage>
        <taxon>Eukaryota</taxon>
        <taxon>Viridiplantae</taxon>
        <taxon>Streptophyta</taxon>
        <taxon>Embryophyta</taxon>
        <taxon>Tracheophyta</taxon>
        <taxon>Spermatophyta</taxon>
        <taxon>Magnoliopsida</taxon>
        <taxon>eudicotyledons</taxon>
        <taxon>Gunneridae</taxon>
        <taxon>Pentapetalae</taxon>
        <taxon>asterids</taxon>
        <taxon>campanulids</taxon>
        <taxon>Asterales</taxon>
        <taxon>Asteraceae</taxon>
        <taxon>Asteroideae</taxon>
        <taxon>Anthemideae</taxon>
        <taxon>Anthemidinae</taxon>
        <taxon>Tanacetum</taxon>
    </lineage>
</organism>
<evidence type="ECO:0000313" key="3">
    <source>
        <dbReference type="Proteomes" id="UP001151760"/>
    </source>
</evidence>
<accession>A0ABQ5IX26</accession>
<gene>
    <name evidence="2" type="ORF">Tco_1114091</name>
</gene>
<feature type="compositionally biased region" description="Polar residues" evidence="1">
    <location>
        <begin position="174"/>
        <end position="184"/>
    </location>
</feature>
<comment type="caution">
    <text evidence="2">The sequence shown here is derived from an EMBL/GenBank/DDBJ whole genome shotgun (WGS) entry which is preliminary data.</text>
</comment>
<dbReference type="EMBL" id="BQNB010021184">
    <property type="protein sequence ID" value="GJU03753.1"/>
    <property type="molecule type" value="Genomic_DNA"/>
</dbReference>
<keyword evidence="3" id="KW-1185">Reference proteome</keyword>
<evidence type="ECO:0008006" key="4">
    <source>
        <dbReference type="Google" id="ProtNLM"/>
    </source>
</evidence>
<evidence type="ECO:0000256" key="1">
    <source>
        <dbReference type="SAM" id="MobiDB-lite"/>
    </source>
</evidence>
<reference evidence="2" key="1">
    <citation type="journal article" date="2022" name="Int. J. Mol. Sci.">
        <title>Draft Genome of Tanacetum Coccineum: Genomic Comparison of Closely Related Tanacetum-Family Plants.</title>
        <authorList>
            <person name="Yamashiro T."/>
            <person name="Shiraishi A."/>
            <person name="Nakayama K."/>
            <person name="Satake H."/>
        </authorList>
    </citation>
    <scope>NUCLEOTIDE SEQUENCE</scope>
</reference>
<proteinExistence type="predicted"/>
<reference evidence="2" key="2">
    <citation type="submission" date="2022-01" db="EMBL/GenBank/DDBJ databases">
        <authorList>
            <person name="Yamashiro T."/>
            <person name="Shiraishi A."/>
            <person name="Satake H."/>
            <person name="Nakayama K."/>
        </authorList>
    </citation>
    <scope>NUCLEOTIDE SEQUENCE</scope>
</reference>
<name>A0ABQ5IX26_9ASTR</name>
<feature type="compositionally biased region" description="Polar residues" evidence="1">
    <location>
        <begin position="140"/>
        <end position="155"/>
    </location>
</feature>
<protein>
    <recommendedName>
        <fullName evidence="4">Xylulose kinase-1</fullName>
    </recommendedName>
</protein>
<evidence type="ECO:0000313" key="2">
    <source>
        <dbReference type="EMBL" id="GJU03753.1"/>
    </source>
</evidence>
<feature type="region of interest" description="Disordered" evidence="1">
    <location>
        <begin position="123"/>
        <end position="184"/>
    </location>
</feature>
<dbReference type="Proteomes" id="UP001151760">
    <property type="component" value="Unassembled WGS sequence"/>
</dbReference>
<sequence length="184" mass="20293">MANLEFCDKHNMVAYLKKPTGSEGFQEIVDFLNGSHIRYALTKNPTIYVSLIEKFWQTATVRTVDNGEQEITATVDGKEFTITEASVRRHLQLADVDGISVLPTTKIFDQLSLMGTLTIQAEEGEGSGHPSEPQPPPSTAQPTNEEPILNTSEPISNVPDEAVYEEWDDKVERPTTTAASLNAE</sequence>